<feature type="region of interest" description="Disordered" evidence="20">
    <location>
        <begin position="506"/>
        <end position="544"/>
    </location>
</feature>
<dbReference type="SUPFAM" id="SSF53613">
    <property type="entry name" value="Ribokinase-like"/>
    <property type="match status" value="1"/>
</dbReference>
<evidence type="ECO:0000256" key="18">
    <source>
        <dbReference type="HAMAP-Rule" id="MF_01966"/>
    </source>
</evidence>
<feature type="binding site" evidence="17">
    <location>
        <begin position="401"/>
        <end position="405"/>
    </location>
    <ligand>
        <name>AMP</name>
        <dbReference type="ChEBI" id="CHEBI:456215"/>
    </ligand>
</feature>
<keyword evidence="5 18" id="KW-0479">Metal-binding</keyword>
<proteinExistence type="inferred from homology"/>
<evidence type="ECO:0000256" key="14">
    <source>
        <dbReference type="ARBA" id="ARBA00025153"/>
    </source>
</evidence>
<keyword evidence="10 17" id="KW-0520">NAD</keyword>
<evidence type="ECO:0000256" key="19">
    <source>
        <dbReference type="PIRNR" id="PIRNR017184"/>
    </source>
</evidence>
<keyword evidence="6 17" id="KW-0547">Nucleotide-binding</keyword>
<comment type="function">
    <text evidence="17">Catalyzes the dehydration of the S-form of NAD(P)HX at the expense of ADP, which is converted to AMP. Together with NAD(P)HX epimerase, which catalyzes the epimerization of the S- and R-forms, the enzyme allows the repair of both epimers of NAD(P)HX, a damaged form of NAD(P)H that is a result of enzymatic or heat-dependent hydration.</text>
</comment>
<evidence type="ECO:0000259" key="21">
    <source>
        <dbReference type="PROSITE" id="PS51383"/>
    </source>
</evidence>
<feature type="compositionally biased region" description="Low complexity" evidence="20">
    <location>
        <begin position="508"/>
        <end position="533"/>
    </location>
</feature>
<organism evidence="23 24">
    <name type="scientific">Cellulomonas uda</name>
    <dbReference type="NCBI Taxonomy" id="1714"/>
    <lineage>
        <taxon>Bacteria</taxon>
        <taxon>Bacillati</taxon>
        <taxon>Actinomycetota</taxon>
        <taxon>Actinomycetes</taxon>
        <taxon>Micrococcales</taxon>
        <taxon>Cellulomonadaceae</taxon>
        <taxon>Cellulomonas</taxon>
    </lineage>
</organism>
<dbReference type="PIRSF" id="PIRSF017184">
    <property type="entry name" value="Nnr"/>
    <property type="match status" value="1"/>
</dbReference>
<feature type="binding site" evidence="18">
    <location>
        <position position="164"/>
    </location>
    <ligand>
        <name>(6S)-NADPHX</name>
        <dbReference type="ChEBI" id="CHEBI:64076"/>
    </ligand>
</feature>
<evidence type="ECO:0000256" key="3">
    <source>
        <dbReference type="ARBA" id="ARBA00006001"/>
    </source>
</evidence>
<comment type="cofactor">
    <cofactor evidence="18 19">
        <name>K(+)</name>
        <dbReference type="ChEBI" id="CHEBI:29103"/>
    </cofactor>
    <text evidence="18 19">Binds 1 potassium ion per subunit.</text>
</comment>
<keyword evidence="24" id="KW-1185">Reference proteome</keyword>
<comment type="similarity">
    <text evidence="17">Belongs to the NnrD/CARKD family.</text>
</comment>
<dbReference type="GO" id="GO:0052855">
    <property type="term" value="F:ADP-dependent NAD(P)H-hydrate dehydratase activity"/>
    <property type="evidence" value="ECO:0007669"/>
    <property type="project" value="UniProtKB-UniRule"/>
</dbReference>
<dbReference type="GO" id="GO:0046496">
    <property type="term" value="P:nicotinamide nucleotide metabolic process"/>
    <property type="evidence" value="ECO:0007669"/>
    <property type="project" value="UniProtKB-UniRule"/>
</dbReference>
<dbReference type="PROSITE" id="PS51383">
    <property type="entry name" value="YJEF_C_3"/>
    <property type="match status" value="1"/>
</dbReference>
<feature type="domain" description="YjeF C-terminal" evidence="21">
    <location>
        <begin position="227"/>
        <end position="495"/>
    </location>
</feature>
<dbReference type="InterPro" id="IPR004443">
    <property type="entry name" value="YjeF_N_dom"/>
</dbReference>
<dbReference type="HAMAP" id="MF_01965">
    <property type="entry name" value="NADHX_dehydratase"/>
    <property type="match status" value="1"/>
</dbReference>
<protein>
    <recommendedName>
        <fullName evidence="19">Bifunctional NAD(P)H-hydrate repair enzyme</fullName>
    </recommendedName>
    <alternativeName>
        <fullName evidence="19">Nicotinamide nucleotide repair protein</fullName>
    </alternativeName>
    <domain>
        <recommendedName>
            <fullName evidence="19">ADP-dependent (S)-NAD(P)H-hydrate dehydratase</fullName>
            <ecNumber evidence="19">4.2.1.136</ecNumber>
        </recommendedName>
        <alternativeName>
            <fullName evidence="19">ADP-dependent NAD(P)HX dehydratase</fullName>
        </alternativeName>
    </domain>
    <domain>
        <recommendedName>
            <fullName evidence="19">NAD(P)H-hydrate epimerase</fullName>
            <ecNumber evidence="19">5.1.99.6</ecNumber>
        </recommendedName>
    </domain>
</protein>
<evidence type="ECO:0000256" key="7">
    <source>
        <dbReference type="ARBA" id="ARBA00022840"/>
    </source>
</evidence>
<evidence type="ECO:0000256" key="5">
    <source>
        <dbReference type="ARBA" id="ARBA00022723"/>
    </source>
</evidence>
<evidence type="ECO:0000256" key="13">
    <source>
        <dbReference type="ARBA" id="ARBA00023268"/>
    </source>
</evidence>
<dbReference type="GO" id="GO:0005524">
    <property type="term" value="F:ATP binding"/>
    <property type="evidence" value="ECO:0007669"/>
    <property type="project" value="UniProtKB-UniRule"/>
</dbReference>
<feature type="binding site" evidence="17">
    <location>
        <position position="262"/>
    </location>
    <ligand>
        <name>(6S)-NADPHX</name>
        <dbReference type="ChEBI" id="CHEBI:64076"/>
    </ligand>
</feature>
<keyword evidence="11 18" id="KW-0413">Isomerase</keyword>
<keyword evidence="7 17" id="KW-0067">ATP-binding</keyword>
<evidence type="ECO:0000256" key="2">
    <source>
        <dbReference type="ARBA" id="ARBA00000909"/>
    </source>
</evidence>
<comment type="catalytic activity">
    <reaction evidence="16 17 19">
        <text>(6S)-NADPHX + ADP = AMP + phosphate + NADPH + H(+)</text>
        <dbReference type="Rhea" id="RHEA:32235"/>
        <dbReference type="ChEBI" id="CHEBI:15378"/>
        <dbReference type="ChEBI" id="CHEBI:43474"/>
        <dbReference type="ChEBI" id="CHEBI:57783"/>
        <dbReference type="ChEBI" id="CHEBI:64076"/>
        <dbReference type="ChEBI" id="CHEBI:456215"/>
        <dbReference type="ChEBI" id="CHEBI:456216"/>
        <dbReference type="EC" id="4.2.1.136"/>
    </reaction>
</comment>
<name>A0A4Y3KCY8_CELUD</name>
<dbReference type="EC" id="4.2.1.136" evidence="19"/>
<dbReference type="EMBL" id="BJLP01000056">
    <property type="protein sequence ID" value="GEA82339.1"/>
    <property type="molecule type" value="Genomic_DNA"/>
</dbReference>
<evidence type="ECO:0000256" key="4">
    <source>
        <dbReference type="ARBA" id="ARBA00009524"/>
    </source>
</evidence>
<dbReference type="PANTHER" id="PTHR12592">
    <property type="entry name" value="ATP-DEPENDENT (S)-NAD(P)H-HYDRATE DEHYDRATASE FAMILY MEMBER"/>
    <property type="match status" value="1"/>
</dbReference>
<dbReference type="Gene3D" id="3.40.50.10260">
    <property type="entry name" value="YjeF N-terminal domain"/>
    <property type="match status" value="1"/>
</dbReference>
<comment type="subunit">
    <text evidence="17">Homotetramer.</text>
</comment>
<keyword evidence="23" id="KW-0418">Kinase</keyword>
<dbReference type="InterPro" id="IPR017953">
    <property type="entry name" value="Carbohydrate_kinase_pred_CS"/>
</dbReference>
<dbReference type="PANTHER" id="PTHR12592:SF0">
    <property type="entry name" value="ATP-DEPENDENT (S)-NAD(P)H-HYDRATE DEHYDRATASE"/>
    <property type="match status" value="1"/>
</dbReference>
<feature type="binding site" evidence="18">
    <location>
        <position position="126"/>
    </location>
    <ligand>
        <name>K(+)</name>
        <dbReference type="ChEBI" id="CHEBI:29103"/>
    </ligand>
</feature>
<feature type="binding site" evidence="17">
    <location>
        <position position="431"/>
    </location>
    <ligand>
        <name>(6S)-NADPHX</name>
        <dbReference type="ChEBI" id="CHEBI:64076"/>
    </ligand>
</feature>
<feature type="domain" description="YjeF N-terminal" evidence="22">
    <location>
        <begin position="10"/>
        <end position="221"/>
    </location>
</feature>
<comment type="cofactor">
    <cofactor evidence="17">
        <name>Mg(2+)</name>
        <dbReference type="ChEBI" id="CHEBI:18420"/>
    </cofactor>
</comment>
<sequence>MLLSWTSAQVRAAEAPLLADGVPLMQRASFALAGAVARVLRERRGRVVGGSVVLLVGPGNNGGDALHAGAYLRARGADVVALAVAPRVHDEGRAALEAAGSRVVVVDEDGVAAAAARAAGADVVLDGILGIGARPGGLTGVAGALVARLSARDDERGPVVVAVDTPSGIGVDDGSATGTVLRADRTVTFGAAKPGLLLPPAARLAGELEVVDIGLDLPGRPAIARLEGHDAAALWPVPGPAAHKYSRGVVGVVAGARRYPGAAVLATSAAVLAGVGMVRYLGDVADLVVARRPEVVAGPGHVQAWVFGPGVSPEDAAQRRRIEHAFDGVLHRAEPAVVDAGALELLPPRVPAHVVLTPHAGELARLLTARGHRVDREHVEAHPLRHARLAHELTGATVLVKGHVTLVVGPDGAAYAQSDAPAWLATAGAGDVLAGLLGAMLAGRAADVADDPSLAAALAAAAALVHGRAARTANPGGPVTARAVALALPETVAALLGADASRPTVGWTAGSTARATTGPTATAPTTGPTTRSADGPGRGGRMGR</sequence>
<evidence type="ECO:0000256" key="1">
    <source>
        <dbReference type="ARBA" id="ARBA00000013"/>
    </source>
</evidence>
<dbReference type="CDD" id="cd01171">
    <property type="entry name" value="YXKO-related"/>
    <property type="match status" value="1"/>
</dbReference>
<evidence type="ECO:0000313" key="23">
    <source>
        <dbReference type="EMBL" id="GEA82339.1"/>
    </source>
</evidence>
<dbReference type="GO" id="GO:0110051">
    <property type="term" value="P:metabolite repair"/>
    <property type="evidence" value="ECO:0007669"/>
    <property type="project" value="TreeGrafter"/>
</dbReference>
<feature type="binding site" evidence="18">
    <location>
        <position position="167"/>
    </location>
    <ligand>
        <name>K(+)</name>
        <dbReference type="ChEBI" id="CHEBI:29103"/>
    </ligand>
</feature>
<dbReference type="GO" id="GO:0046872">
    <property type="term" value="F:metal ion binding"/>
    <property type="evidence" value="ECO:0007669"/>
    <property type="project" value="UniProtKB-UniRule"/>
</dbReference>
<evidence type="ECO:0000256" key="6">
    <source>
        <dbReference type="ARBA" id="ARBA00022741"/>
    </source>
</evidence>
<dbReference type="EC" id="5.1.99.6" evidence="19"/>
<comment type="similarity">
    <text evidence="18">Belongs to the NnrE/AIBP family.</text>
</comment>
<evidence type="ECO:0000256" key="11">
    <source>
        <dbReference type="ARBA" id="ARBA00023235"/>
    </source>
</evidence>
<comment type="catalytic activity">
    <reaction evidence="1 18 19">
        <text>(6R)-NADHX = (6S)-NADHX</text>
        <dbReference type="Rhea" id="RHEA:32215"/>
        <dbReference type="ChEBI" id="CHEBI:64074"/>
        <dbReference type="ChEBI" id="CHEBI:64075"/>
        <dbReference type="EC" id="5.1.99.6"/>
    </reaction>
</comment>
<comment type="caution">
    <text evidence="18">Lacks conserved residue(s) required for the propagation of feature annotation.</text>
</comment>
<comment type="catalytic activity">
    <reaction evidence="2 18 19">
        <text>(6R)-NADPHX = (6S)-NADPHX</text>
        <dbReference type="Rhea" id="RHEA:32227"/>
        <dbReference type="ChEBI" id="CHEBI:64076"/>
        <dbReference type="ChEBI" id="CHEBI:64077"/>
        <dbReference type="EC" id="5.1.99.6"/>
    </reaction>
</comment>
<dbReference type="Proteomes" id="UP000315842">
    <property type="component" value="Unassembled WGS sequence"/>
</dbReference>
<accession>A0A4Y3KCY8</accession>
<evidence type="ECO:0000256" key="20">
    <source>
        <dbReference type="SAM" id="MobiDB-lite"/>
    </source>
</evidence>
<feature type="binding site" evidence="17">
    <location>
        <position position="359"/>
    </location>
    <ligand>
        <name>(6S)-NADPHX</name>
        <dbReference type="ChEBI" id="CHEBI:64076"/>
    </ligand>
</feature>
<keyword evidence="13" id="KW-0511">Multifunctional enzyme</keyword>
<comment type="function">
    <text evidence="14 19">Bifunctional enzyme that catalyzes the epimerization of the S- and R-forms of NAD(P)HX and the dehydration of the S-form of NAD(P)HX at the expense of ADP, which is converted to AMP. This allows the repair of both epimers of NAD(P)HX, a damaged form of NAD(P)H that is a result of enzymatic or heat-dependent hydration.</text>
</comment>
<dbReference type="InterPro" id="IPR036652">
    <property type="entry name" value="YjeF_N_dom_sf"/>
</dbReference>
<evidence type="ECO:0000256" key="10">
    <source>
        <dbReference type="ARBA" id="ARBA00023027"/>
    </source>
</evidence>
<feature type="binding site" evidence="17">
    <location>
        <position position="310"/>
    </location>
    <ligand>
        <name>(6S)-NADPHX</name>
        <dbReference type="ChEBI" id="CHEBI:64076"/>
    </ligand>
</feature>
<dbReference type="Pfam" id="PF03853">
    <property type="entry name" value="YjeF_N"/>
    <property type="match status" value="1"/>
</dbReference>
<gene>
    <name evidence="17" type="primary">nnrD</name>
    <name evidence="18" type="synonym">nnrE</name>
    <name evidence="23" type="ORF">CUD01_27830</name>
</gene>
<dbReference type="GO" id="GO:0016301">
    <property type="term" value="F:kinase activity"/>
    <property type="evidence" value="ECO:0007669"/>
    <property type="project" value="UniProtKB-KW"/>
</dbReference>
<dbReference type="PROSITE" id="PS01050">
    <property type="entry name" value="YJEF_C_2"/>
    <property type="match status" value="1"/>
</dbReference>
<feature type="binding site" evidence="18">
    <location>
        <begin position="60"/>
        <end position="64"/>
    </location>
    <ligand>
        <name>(6S)-NADPHX</name>
        <dbReference type="ChEBI" id="CHEBI:64076"/>
    </ligand>
</feature>
<dbReference type="AlphaFoldDB" id="A0A4Y3KCY8"/>
<keyword evidence="12 17" id="KW-0456">Lyase</keyword>
<comment type="function">
    <text evidence="18">Catalyzes the epimerization of the S- and R-forms of NAD(P)HX, a damaged form of NAD(P)H that is a result of enzymatic or heat-dependent hydration. This is a prerequisite for the S-specific NAD(P)H-hydrate dehydratase to allow the repair of both epimers of NAD(P)HX.</text>
</comment>
<evidence type="ECO:0000256" key="8">
    <source>
        <dbReference type="ARBA" id="ARBA00022857"/>
    </source>
</evidence>
<comment type="similarity">
    <text evidence="3 19">In the N-terminal section; belongs to the NnrE/AIBP family.</text>
</comment>
<comment type="similarity">
    <text evidence="4 19">In the C-terminal section; belongs to the NnrD/CARKD family.</text>
</comment>
<comment type="catalytic activity">
    <reaction evidence="15 17 19">
        <text>(6S)-NADHX + ADP = AMP + phosphate + NADH + H(+)</text>
        <dbReference type="Rhea" id="RHEA:32223"/>
        <dbReference type="ChEBI" id="CHEBI:15378"/>
        <dbReference type="ChEBI" id="CHEBI:43474"/>
        <dbReference type="ChEBI" id="CHEBI:57945"/>
        <dbReference type="ChEBI" id="CHEBI:64074"/>
        <dbReference type="ChEBI" id="CHEBI:456215"/>
        <dbReference type="ChEBI" id="CHEBI:456216"/>
        <dbReference type="EC" id="4.2.1.136"/>
    </reaction>
</comment>
<dbReference type="RefSeq" id="WP_141322008.1">
    <property type="nucleotide sequence ID" value="NZ_BJLP01000056.1"/>
</dbReference>
<evidence type="ECO:0000256" key="9">
    <source>
        <dbReference type="ARBA" id="ARBA00022958"/>
    </source>
</evidence>
<feature type="binding site" evidence="17">
    <location>
        <position position="430"/>
    </location>
    <ligand>
        <name>AMP</name>
        <dbReference type="ChEBI" id="CHEBI:456215"/>
    </ligand>
</feature>
<comment type="caution">
    <text evidence="23">The sequence shown here is derived from an EMBL/GenBank/DDBJ whole genome shotgun (WGS) entry which is preliminary data.</text>
</comment>
<keyword evidence="8 17" id="KW-0521">NADP</keyword>
<keyword evidence="23" id="KW-0808">Transferase</keyword>
<reference evidence="23 24" key="1">
    <citation type="submission" date="2019-06" db="EMBL/GenBank/DDBJ databases">
        <title>Whole genome shotgun sequence of Cellulomonas uda NBRC 3747.</title>
        <authorList>
            <person name="Hosoyama A."/>
            <person name="Uohara A."/>
            <person name="Ohji S."/>
            <person name="Ichikawa N."/>
        </authorList>
    </citation>
    <scope>NUCLEOTIDE SEQUENCE [LARGE SCALE GENOMIC DNA]</scope>
    <source>
        <strain evidence="23 24">NBRC 3747</strain>
    </source>
</reference>
<evidence type="ECO:0000256" key="12">
    <source>
        <dbReference type="ARBA" id="ARBA00023239"/>
    </source>
</evidence>
<evidence type="ECO:0000256" key="17">
    <source>
        <dbReference type="HAMAP-Rule" id="MF_01965"/>
    </source>
</evidence>
<feature type="binding site" evidence="18">
    <location>
        <position position="61"/>
    </location>
    <ligand>
        <name>K(+)</name>
        <dbReference type="ChEBI" id="CHEBI:29103"/>
    </ligand>
</feature>
<evidence type="ECO:0000313" key="24">
    <source>
        <dbReference type="Proteomes" id="UP000315842"/>
    </source>
</evidence>
<evidence type="ECO:0000256" key="15">
    <source>
        <dbReference type="ARBA" id="ARBA00048238"/>
    </source>
</evidence>
<dbReference type="InterPro" id="IPR030677">
    <property type="entry name" value="Nnr"/>
</dbReference>
<dbReference type="Gene3D" id="3.40.1190.20">
    <property type="match status" value="1"/>
</dbReference>
<dbReference type="Pfam" id="PF01256">
    <property type="entry name" value="Carb_kinase"/>
    <property type="match status" value="1"/>
</dbReference>
<dbReference type="InterPro" id="IPR029056">
    <property type="entry name" value="Ribokinase-like"/>
</dbReference>
<dbReference type="InterPro" id="IPR000631">
    <property type="entry name" value="CARKD"/>
</dbReference>
<dbReference type="PROSITE" id="PS51385">
    <property type="entry name" value="YJEF_N"/>
    <property type="match status" value="1"/>
</dbReference>
<dbReference type="SUPFAM" id="SSF64153">
    <property type="entry name" value="YjeF N-terminal domain-like"/>
    <property type="match status" value="1"/>
</dbReference>
<dbReference type="GO" id="GO:0052856">
    <property type="term" value="F:NAD(P)HX epimerase activity"/>
    <property type="evidence" value="ECO:0007669"/>
    <property type="project" value="UniProtKB-UniRule"/>
</dbReference>
<dbReference type="HAMAP" id="MF_01966">
    <property type="entry name" value="NADHX_epimerase"/>
    <property type="match status" value="1"/>
</dbReference>
<evidence type="ECO:0000259" key="22">
    <source>
        <dbReference type="PROSITE" id="PS51385"/>
    </source>
</evidence>
<keyword evidence="9 18" id="KW-0630">Potassium</keyword>
<evidence type="ECO:0000256" key="16">
    <source>
        <dbReference type="ARBA" id="ARBA00049209"/>
    </source>
</evidence>